<proteinExistence type="predicted"/>
<dbReference type="AlphaFoldDB" id="A0A9P9YWY9"/>
<keyword evidence="1" id="KW-1133">Transmembrane helix</keyword>
<keyword evidence="1" id="KW-0472">Membrane</keyword>
<reference evidence="2" key="1">
    <citation type="journal article" date="2023" name="Genome Biol. Evol.">
        <title>Long-read-based Genome Assembly of Drosophila gunungcola Reveals Fewer Chemosensory Genes in Flower-breeding Species.</title>
        <authorList>
            <person name="Negi A."/>
            <person name="Liao B.Y."/>
            <person name="Yeh S.D."/>
        </authorList>
    </citation>
    <scope>NUCLEOTIDE SEQUENCE</scope>
    <source>
        <strain evidence="2">Sukarami</strain>
    </source>
</reference>
<dbReference type="FunFam" id="3.40.720.10:FF:000017">
    <property type="entry name" value="Predicted protein"/>
    <property type="match status" value="1"/>
</dbReference>
<dbReference type="Gene3D" id="3.40.720.10">
    <property type="entry name" value="Alkaline Phosphatase, subunit A"/>
    <property type="match status" value="1"/>
</dbReference>
<feature type="transmembrane region" description="Helical" evidence="1">
    <location>
        <begin position="12"/>
        <end position="31"/>
    </location>
</feature>
<evidence type="ECO:0000256" key="1">
    <source>
        <dbReference type="SAM" id="Phobius"/>
    </source>
</evidence>
<comment type="caution">
    <text evidence="2">The sequence shown here is derived from an EMBL/GenBank/DDBJ whole genome shotgun (WGS) entry which is preliminary data.</text>
</comment>
<dbReference type="InterPro" id="IPR017850">
    <property type="entry name" value="Alkaline_phosphatase_core_sf"/>
</dbReference>
<evidence type="ECO:0000313" key="2">
    <source>
        <dbReference type="EMBL" id="KAI8044368.1"/>
    </source>
</evidence>
<dbReference type="PANTHER" id="PTHR10974">
    <property type="entry name" value="FI08016P-RELATED"/>
    <property type="match status" value="1"/>
</dbReference>
<gene>
    <name evidence="2" type="ORF">M5D96_000524</name>
</gene>
<accession>A0A9P9YWY9</accession>
<dbReference type="GO" id="GO:0005615">
    <property type="term" value="C:extracellular space"/>
    <property type="evidence" value="ECO:0007669"/>
    <property type="project" value="TreeGrafter"/>
</dbReference>
<dbReference type="InterPro" id="IPR004245">
    <property type="entry name" value="DUF229"/>
</dbReference>
<dbReference type="EMBL" id="JAMKOV010000001">
    <property type="protein sequence ID" value="KAI8044368.1"/>
    <property type="molecule type" value="Genomic_DNA"/>
</dbReference>
<dbReference type="SUPFAM" id="SSF53649">
    <property type="entry name" value="Alkaline phosphatase-like"/>
    <property type="match status" value="1"/>
</dbReference>
<dbReference type="CDD" id="cd16021">
    <property type="entry name" value="ALP_like"/>
    <property type="match status" value="1"/>
</dbReference>
<dbReference type="PANTHER" id="PTHR10974:SF1">
    <property type="entry name" value="FI08016P-RELATED"/>
    <property type="match status" value="1"/>
</dbReference>
<dbReference type="Proteomes" id="UP001059596">
    <property type="component" value="Chromosome 3R"/>
</dbReference>
<keyword evidence="3" id="KW-1185">Reference proteome</keyword>
<protein>
    <submittedName>
        <fullName evidence="2">Uncharacterized protein</fullName>
    </submittedName>
</protein>
<dbReference type="Pfam" id="PF02995">
    <property type="entry name" value="DUF229"/>
    <property type="match status" value="1"/>
</dbReference>
<sequence length="645" mass="75689">MGYNLLLIEVKKIALNIILVCIIFLLLYLQYNREPLKTNEEVQPPLEGKSGKRGLFVNTSQCRIFSMDSLSPIAMYHMTQMPIYWCYMIKLIEPIIKGGRNYLHLAASQKKLWKKLGVRRISEISCAYKRFVRKNDFENMYLESKLFGFSRWTNYTEVMSGNITLRVWCWLDYGRLVFHDVLMFIPMPKIQKTKPANLEAVKRLSVLILGIDSISHMHYQRYFTRVMDFVDGLPHTELWGYNRVGVNSYPNLMPLLSGQSADEMEARSGCFGANNRTNYDRCHLLWHEFEAAGYATMFGEDTRIGGTFTYAKPGFMKRPTDFYLRSVMNEIHKNTKYVARGADEITCSGDRVYHHVLYEFIYRLLPHMQARCWDRGFFAFFWQTMGVHDYFQYGEQTDLQYYLLLKALQRRKILERSLVLLLSDHGLRFGPFVKTFQGMRETSLPTMVAIYPQWLDRRFPLAVANLRTNAHRLVTTYDIHETLKDVVNLENLSDERIRSRTLRLRNDHNVSLFLPIPEERSCFSARIPLHFCECDGFVKIPWNIRSVQQIAKFAVARINELLIPYKQCHQLELLRVEDAYLRKQHVEYETITVRLVTEPGYSHFDATVLSKNESSLQGAITRTDRHKDQSFCAREAPIEIYCYCP</sequence>
<keyword evidence="1" id="KW-0812">Transmembrane</keyword>
<evidence type="ECO:0000313" key="3">
    <source>
        <dbReference type="Proteomes" id="UP001059596"/>
    </source>
</evidence>
<name>A0A9P9YWY9_9MUSC</name>
<dbReference type="OrthoDB" id="413313at2759"/>
<organism evidence="2 3">
    <name type="scientific">Drosophila gunungcola</name>
    <name type="common">fruit fly</name>
    <dbReference type="NCBI Taxonomy" id="103775"/>
    <lineage>
        <taxon>Eukaryota</taxon>
        <taxon>Metazoa</taxon>
        <taxon>Ecdysozoa</taxon>
        <taxon>Arthropoda</taxon>
        <taxon>Hexapoda</taxon>
        <taxon>Insecta</taxon>
        <taxon>Pterygota</taxon>
        <taxon>Neoptera</taxon>
        <taxon>Endopterygota</taxon>
        <taxon>Diptera</taxon>
        <taxon>Brachycera</taxon>
        <taxon>Muscomorpha</taxon>
        <taxon>Ephydroidea</taxon>
        <taxon>Drosophilidae</taxon>
        <taxon>Drosophila</taxon>
        <taxon>Sophophora</taxon>
    </lineage>
</organism>